<protein>
    <submittedName>
        <fullName evidence="1">Uncharacterized protein</fullName>
    </submittedName>
</protein>
<dbReference type="EMBL" id="CM004401">
    <property type="protein sequence ID" value="KAG8636501.1"/>
    <property type="molecule type" value="Genomic_DNA"/>
</dbReference>
<comment type="caution">
    <text evidence="1">The sequence shown here is derived from an EMBL/GenBank/DDBJ whole genome shotgun (WGS) entry which is preliminary data.</text>
</comment>
<name>A0ACB7G993_MANES</name>
<keyword evidence="2" id="KW-1185">Reference proteome</keyword>
<gene>
    <name evidence="1" type="ORF">MANES_15G003840v8</name>
</gene>
<accession>A0ACB7G993</accession>
<evidence type="ECO:0000313" key="1">
    <source>
        <dbReference type="EMBL" id="KAG8636501.1"/>
    </source>
</evidence>
<organism evidence="1 2">
    <name type="scientific">Manihot esculenta</name>
    <name type="common">Cassava</name>
    <name type="synonym">Jatropha manihot</name>
    <dbReference type="NCBI Taxonomy" id="3983"/>
    <lineage>
        <taxon>Eukaryota</taxon>
        <taxon>Viridiplantae</taxon>
        <taxon>Streptophyta</taxon>
        <taxon>Embryophyta</taxon>
        <taxon>Tracheophyta</taxon>
        <taxon>Spermatophyta</taxon>
        <taxon>Magnoliopsida</taxon>
        <taxon>eudicotyledons</taxon>
        <taxon>Gunneridae</taxon>
        <taxon>Pentapetalae</taxon>
        <taxon>rosids</taxon>
        <taxon>fabids</taxon>
        <taxon>Malpighiales</taxon>
        <taxon>Euphorbiaceae</taxon>
        <taxon>Crotonoideae</taxon>
        <taxon>Manihoteae</taxon>
        <taxon>Manihot</taxon>
    </lineage>
</organism>
<proteinExistence type="predicted"/>
<dbReference type="Proteomes" id="UP000091857">
    <property type="component" value="Chromosome 15"/>
</dbReference>
<evidence type="ECO:0000313" key="2">
    <source>
        <dbReference type="Proteomes" id="UP000091857"/>
    </source>
</evidence>
<reference evidence="2" key="1">
    <citation type="journal article" date="2016" name="Nat. Biotechnol.">
        <title>Sequencing wild and cultivated cassava and related species reveals extensive interspecific hybridization and genetic diversity.</title>
        <authorList>
            <person name="Bredeson J.V."/>
            <person name="Lyons J.B."/>
            <person name="Prochnik S.E."/>
            <person name="Wu G.A."/>
            <person name="Ha C.M."/>
            <person name="Edsinger-Gonzales E."/>
            <person name="Grimwood J."/>
            <person name="Schmutz J."/>
            <person name="Rabbi I.Y."/>
            <person name="Egesi C."/>
            <person name="Nauluvula P."/>
            <person name="Lebot V."/>
            <person name="Ndunguru J."/>
            <person name="Mkamilo G."/>
            <person name="Bart R.S."/>
            <person name="Setter T.L."/>
            <person name="Gleadow R.M."/>
            <person name="Kulakow P."/>
            <person name="Ferguson M.E."/>
            <person name="Rounsley S."/>
            <person name="Rokhsar D.S."/>
        </authorList>
    </citation>
    <scope>NUCLEOTIDE SEQUENCE [LARGE SCALE GENOMIC DNA]</scope>
    <source>
        <strain evidence="2">cv. AM560-2</strain>
    </source>
</reference>
<sequence length="141" mass="15044">MPSNPDKVTPGICDSNTLQSSIIRPYSLTLSSTLETACTTWRESNSTIHGCSKCLLFNQLNKHLKAKVSATSGLQHGNKSESASTNPTSEHRSIQPNDVAAGANLREASTLYLIAPLTCCTQSAETIVVSGSDPRNRGPQQ</sequence>